<name>A0ABM3UU68_MUSDO</name>
<accession>A0ABM3UU68</accession>
<protein>
    <submittedName>
        <fullName evidence="3">Uncharacterized protein LOC131801936</fullName>
    </submittedName>
</protein>
<keyword evidence="2" id="KW-1185">Reference proteome</keyword>
<dbReference type="InterPro" id="IPR036728">
    <property type="entry name" value="PBP_GOBP_sf"/>
</dbReference>
<dbReference type="Proteomes" id="UP001652621">
    <property type="component" value="Unplaced"/>
</dbReference>
<feature type="chain" id="PRO_5047315792" evidence="1">
    <location>
        <begin position="28"/>
        <end position="138"/>
    </location>
</feature>
<keyword evidence="1" id="KW-0732">Signal</keyword>
<evidence type="ECO:0000313" key="2">
    <source>
        <dbReference type="Proteomes" id="UP001652621"/>
    </source>
</evidence>
<feature type="signal peptide" evidence="1">
    <location>
        <begin position="1"/>
        <end position="27"/>
    </location>
</feature>
<sequence length="138" mass="16068">MFKILSIALLSVTAIFVQDLQWYPTNSNEIEAKCREQYPLADEMIANENGHLKVKHNPTFRSYLFCTAMGKNLYSPEVGFIAERLAYEIQNTYKYNCPLNLIQDCIDNSYEDSYSEDIIYFNIMKCILENAFEECESV</sequence>
<gene>
    <name evidence="3" type="primary">LOC131801936</name>
</gene>
<evidence type="ECO:0000313" key="3">
    <source>
        <dbReference type="RefSeq" id="XP_058977064.1"/>
    </source>
</evidence>
<organism evidence="2 3">
    <name type="scientific">Musca domestica</name>
    <name type="common">House fly</name>
    <dbReference type="NCBI Taxonomy" id="7370"/>
    <lineage>
        <taxon>Eukaryota</taxon>
        <taxon>Metazoa</taxon>
        <taxon>Ecdysozoa</taxon>
        <taxon>Arthropoda</taxon>
        <taxon>Hexapoda</taxon>
        <taxon>Insecta</taxon>
        <taxon>Pterygota</taxon>
        <taxon>Neoptera</taxon>
        <taxon>Endopterygota</taxon>
        <taxon>Diptera</taxon>
        <taxon>Brachycera</taxon>
        <taxon>Muscomorpha</taxon>
        <taxon>Muscoidea</taxon>
        <taxon>Muscidae</taxon>
        <taxon>Musca</taxon>
    </lineage>
</organism>
<proteinExistence type="predicted"/>
<reference evidence="3" key="1">
    <citation type="submission" date="2025-08" db="UniProtKB">
        <authorList>
            <consortium name="RefSeq"/>
        </authorList>
    </citation>
    <scope>IDENTIFICATION</scope>
    <source>
        <strain evidence="3">Aabys</strain>
        <tissue evidence="3">Whole body</tissue>
    </source>
</reference>
<evidence type="ECO:0000256" key="1">
    <source>
        <dbReference type="SAM" id="SignalP"/>
    </source>
</evidence>
<dbReference type="SUPFAM" id="SSF47565">
    <property type="entry name" value="Insect pheromone/odorant-binding proteins"/>
    <property type="match status" value="1"/>
</dbReference>
<dbReference type="RefSeq" id="XP_058977064.1">
    <property type="nucleotide sequence ID" value="XM_059121081.1"/>
</dbReference>
<dbReference type="Gene3D" id="1.10.238.20">
    <property type="entry name" value="Pheromone/general odorant binding protein domain"/>
    <property type="match status" value="1"/>
</dbReference>
<dbReference type="GeneID" id="131801936"/>